<protein>
    <submittedName>
        <fullName evidence="3">Uncharacterized protein</fullName>
    </submittedName>
</protein>
<accession>A0A8J1TUG3</accession>
<keyword evidence="2" id="KW-0472">Membrane</keyword>
<evidence type="ECO:0000256" key="2">
    <source>
        <dbReference type="SAM" id="Phobius"/>
    </source>
</evidence>
<gene>
    <name evidence="3" type="ORF">OFUS_LOCUS6025</name>
</gene>
<sequence length="267" mass="29629">MKVNAEACLIDGRCYAHLQSYANDSCQICNATENRNQWTRDYSKCMVGTQCFSEGSFRKNDTYCWNCKPNINNGNLTLDDDHCLIDGMCFQQLEADPSNKCNICNVTENTNSWSMHNNMCLVGNDCFENGDFKEGVPCMNCKPESNKNYLTLDPGFCFIDGDCYENGKSKLGDLCDMCDVSVNITRWTSITGCHKLPNQGLAPHVIGIIIGVGVLLFIAVIIVIVVSIKFKKQSKIDPMHTSMPHTKPDEGSDGDSRTTKGIADARL</sequence>
<reference evidence="3" key="1">
    <citation type="submission" date="2022-03" db="EMBL/GenBank/DDBJ databases">
        <authorList>
            <person name="Martin C."/>
        </authorList>
    </citation>
    <scope>NUCLEOTIDE SEQUENCE</scope>
</reference>
<name>A0A8J1TUG3_OWEFU</name>
<evidence type="ECO:0000256" key="1">
    <source>
        <dbReference type="SAM" id="MobiDB-lite"/>
    </source>
</evidence>
<feature type="transmembrane region" description="Helical" evidence="2">
    <location>
        <begin position="205"/>
        <end position="226"/>
    </location>
</feature>
<comment type="caution">
    <text evidence="3">The sequence shown here is derived from an EMBL/GenBank/DDBJ whole genome shotgun (WGS) entry which is preliminary data.</text>
</comment>
<organism evidence="3 4">
    <name type="scientific">Owenia fusiformis</name>
    <name type="common">Polychaete worm</name>
    <dbReference type="NCBI Taxonomy" id="6347"/>
    <lineage>
        <taxon>Eukaryota</taxon>
        <taxon>Metazoa</taxon>
        <taxon>Spiralia</taxon>
        <taxon>Lophotrochozoa</taxon>
        <taxon>Annelida</taxon>
        <taxon>Polychaeta</taxon>
        <taxon>Sedentaria</taxon>
        <taxon>Canalipalpata</taxon>
        <taxon>Sabellida</taxon>
        <taxon>Oweniida</taxon>
        <taxon>Oweniidae</taxon>
        <taxon>Owenia</taxon>
    </lineage>
</organism>
<dbReference type="AlphaFoldDB" id="A0A8J1TUG3"/>
<proteinExistence type="predicted"/>
<feature type="region of interest" description="Disordered" evidence="1">
    <location>
        <begin position="238"/>
        <end position="267"/>
    </location>
</feature>
<dbReference type="EMBL" id="CAIIXF020000003">
    <property type="protein sequence ID" value="CAH1779195.1"/>
    <property type="molecule type" value="Genomic_DNA"/>
</dbReference>
<keyword evidence="4" id="KW-1185">Reference proteome</keyword>
<keyword evidence="2" id="KW-1133">Transmembrane helix</keyword>
<feature type="compositionally biased region" description="Basic and acidic residues" evidence="1">
    <location>
        <begin position="246"/>
        <end position="267"/>
    </location>
</feature>
<evidence type="ECO:0000313" key="3">
    <source>
        <dbReference type="EMBL" id="CAH1779195.1"/>
    </source>
</evidence>
<dbReference type="Proteomes" id="UP000749559">
    <property type="component" value="Unassembled WGS sequence"/>
</dbReference>
<evidence type="ECO:0000313" key="4">
    <source>
        <dbReference type="Proteomes" id="UP000749559"/>
    </source>
</evidence>
<dbReference type="OrthoDB" id="6380398at2759"/>
<keyword evidence="2" id="KW-0812">Transmembrane</keyword>